<reference evidence="2 3" key="1">
    <citation type="submission" date="2019-07" db="EMBL/GenBank/DDBJ databases">
        <title>Whole genome shotgun sequence of Methylobacterium haplocladii NBRC 107714.</title>
        <authorList>
            <person name="Hosoyama A."/>
            <person name="Uohara A."/>
            <person name="Ohji S."/>
            <person name="Ichikawa N."/>
        </authorList>
    </citation>
    <scope>NUCLEOTIDE SEQUENCE [LARGE SCALE GENOMIC DNA]</scope>
    <source>
        <strain evidence="2 3">NBRC 107714</strain>
    </source>
</reference>
<dbReference type="EMBL" id="BJZT01000019">
    <property type="protein sequence ID" value="GEO99559.1"/>
    <property type="molecule type" value="Genomic_DNA"/>
</dbReference>
<feature type="compositionally biased region" description="Basic and acidic residues" evidence="1">
    <location>
        <begin position="17"/>
        <end position="33"/>
    </location>
</feature>
<feature type="region of interest" description="Disordered" evidence="1">
    <location>
        <begin position="1"/>
        <end position="34"/>
    </location>
</feature>
<evidence type="ECO:0000313" key="2">
    <source>
        <dbReference type="EMBL" id="GEO99559.1"/>
    </source>
</evidence>
<dbReference type="AntiFam" id="ANF00009">
    <property type="entry name" value="Shadow ORF (opposite transposase protein)"/>
</dbReference>
<comment type="caution">
    <text evidence="2">The sequence shown here is derived from an EMBL/GenBank/DDBJ whole genome shotgun (WGS) entry which is preliminary data.</text>
</comment>
<sequence>MRRTGDPPADDTPGIGIDHERYVDEAGPGRDVGEVTDPQGVRARRLELTVHPVERAGSHIIPDDVIQAVESRLAKLEGFEEPGMVPTKVVVIARAYTVRSAIPLPRHWFKADPWIELPDGSIELVFHFGLEVECTIAEEAIDRLAGSSESEQPGWRATQAVLGHGRTALGEKSLRDSRTVVH</sequence>
<evidence type="ECO:0000256" key="1">
    <source>
        <dbReference type="SAM" id="MobiDB-lite"/>
    </source>
</evidence>
<gene>
    <name evidence="2" type="ORF">MHA02_19470</name>
</gene>
<organism evidence="2 3">
    <name type="scientific">Methylobacterium haplocladii</name>
    <dbReference type="NCBI Taxonomy" id="1176176"/>
    <lineage>
        <taxon>Bacteria</taxon>
        <taxon>Pseudomonadati</taxon>
        <taxon>Pseudomonadota</taxon>
        <taxon>Alphaproteobacteria</taxon>
        <taxon>Hyphomicrobiales</taxon>
        <taxon>Methylobacteriaceae</taxon>
        <taxon>Methylobacterium</taxon>
    </lineage>
</organism>
<keyword evidence="3" id="KW-1185">Reference proteome</keyword>
<protein>
    <submittedName>
        <fullName evidence="2">Uncharacterized protein</fullName>
    </submittedName>
</protein>
<evidence type="ECO:0000313" key="3">
    <source>
        <dbReference type="Proteomes" id="UP000321258"/>
    </source>
</evidence>
<dbReference type="Proteomes" id="UP000321258">
    <property type="component" value="Unassembled WGS sequence"/>
</dbReference>
<dbReference type="AlphaFoldDB" id="A0A512IPC4"/>
<accession>A0A512IPC4</accession>
<proteinExistence type="predicted"/>
<name>A0A512IPC4_9HYPH</name>